<keyword evidence="5 13" id="KW-0812">Transmembrane</keyword>
<evidence type="ECO:0000313" key="16">
    <source>
        <dbReference type="Proteomes" id="UP000523000"/>
    </source>
</evidence>
<dbReference type="InterPro" id="IPR001736">
    <property type="entry name" value="PLipase_D/transphosphatidylase"/>
</dbReference>
<keyword evidence="3" id="KW-0444">Lipid biosynthesis</keyword>
<dbReference type="GO" id="GO:0005886">
    <property type="term" value="C:plasma membrane"/>
    <property type="evidence" value="ECO:0007669"/>
    <property type="project" value="UniProtKB-SubCell"/>
</dbReference>
<dbReference type="SMART" id="SM00155">
    <property type="entry name" value="PLDc"/>
    <property type="match status" value="2"/>
</dbReference>
<dbReference type="Pfam" id="PF13396">
    <property type="entry name" value="PLDc_N"/>
    <property type="match status" value="1"/>
</dbReference>
<gene>
    <name evidence="15" type="ORF">E9229_000476</name>
</gene>
<proteinExistence type="predicted"/>
<keyword evidence="4 15" id="KW-0808">Transferase</keyword>
<keyword evidence="11" id="KW-1208">Phospholipid metabolism</keyword>
<feature type="domain" description="PLD phosphodiesterase" evidence="14">
    <location>
        <begin position="391"/>
        <end position="418"/>
    </location>
</feature>
<evidence type="ECO:0000256" key="9">
    <source>
        <dbReference type="ARBA" id="ARBA00023136"/>
    </source>
</evidence>
<dbReference type="PANTHER" id="PTHR21248">
    <property type="entry name" value="CARDIOLIPIN SYNTHASE"/>
    <property type="match status" value="1"/>
</dbReference>
<dbReference type="EC" id="2.7.8.-" evidence="12"/>
<keyword evidence="8" id="KW-0443">Lipid metabolism</keyword>
<evidence type="ECO:0000256" key="5">
    <source>
        <dbReference type="ARBA" id="ARBA00022692"/>
    </source>
</evidence>
<dbReference type="PROSITE" id="PS50035">
    <property type="entry name" value="PLD"/>
    <property type="match status" value="2"/>
</dbReference>
<comment type="subcellular location">
    <subcellularLocation>
        <location evidence="1">Cell membrane</location>
        <topology evidence="1">Multi-pass membrane protein</topology>
    </subcellularLocation>
</comment>
<evidence type="ECO:0000256" key="3">
    <source>
        <dbReference type="ARBA" id="ARBA00022516"/>
    </source>
</evidence>
<dbReference type="Pfam" id="PF13091">
    <property type="entry name" value="PLDc_2"/>
    <property type="match status" value="2"/>
</dbReference>
<evidence type="ECO:0000256" key="1">
    <source>
        <dbReference type="ARBA" id="ARBA00004651"/>
    </source>
</evidence>
<dbReference type="EMBL" id="JACHVS010000001">
    <property type="protein sequence ID" value="MBB2994285.1"/>
    <property type="molecule type" value="Genomic_DNA"/>
</dbReference>
<evidence type="ECO:0000256" key="7">
    <source>
        <dbReference type="ARBA" id="ARBA00022989"/>
    </source>
</evidence>
<dbReference type="GO" id="GO:0032049">
    <property type="term" value="P:cardiolipin biosynthetic process"/>
    <property type="evidence" value="ECO:0007669"/>
    <property type="project" value="UniProtKB-UniRule"/>
</dbReference>
<dbReference type="PANTHER" id="PTHR21248:SF22">
    <property type="entry name" value="PHOSPHOLIPASE D"/>
    <property type="match status" value="1"/>
</dbReference>
<evidence type="ECO:0000256" key="8">
    <source>
        <dbReference type="ARBA" id="ARBA00023098"/>
    </source>
</evidence>
<keyword evidence="16" id="KW-1185">Reference proteome</keyword>
<organism evidence="15 16">
    <name type="scientific">Paeniglutamicibacter cryotolerans</name>
    <dbReference type="NCBI Taxonomy" id="670079"/>
    <lineage>
        <taxon>Bacteria</taxon>
        <taxon>Bacillati</taxon>
        <taxon>Actinomycetota</taxon>
        <taxon>Actinomycetes</taxon>
        <taxon>Micrococcales</taxon>
        <taxon>Micrococcaceae</taxon>
        <taxon>Paeniglutamicibacter</taxon>
    </lineage>
</organism>
<comment type="caution">
    <text evidence="15">The sequence shown here is derived from an EMBL/GenBank/DDBJ whole genome shotgun (WGS) entry which is preliminary data.</text>
</comment>
<dbReference type="Proteomes" id="UP000523000">
    <property type="component" value="Unassembled WGS sequence"/>
</dbReference>
<keyword evidence="10" id="KW-0594">Phospholipid biosynthesis</keyword>
<keyword evidence="6" id="KW-0677">Repeat</keyword>
<evidence type="ECO:0000256" key="13">
    <source>
        <dbReference type="SAM" id="Phobius"/>
    </source>
</evidence>
<keyword evidence="2" id="KW-1003">Cell membrane</keyword>
<protein>
    <recommendedName>
        <fullName evidence="12">Cardiolipin synthase</fullName>
        <ecNumber evidence="12">2.7.8.-</ecNumber>
    </recommendedName>
</protein>
<evidence type="ECO:0000256" key="12">
    <source>
        <dbReference type="NCBIfam" id="TIGR04265"/>
    </source>
</evidence>
<dbReference type="InterPro" id="IPR027379">
    <property type="entry name" value="CLS_N"/>
</dbReference>
<accession>A0A839QID4</accession>
<sequence length="478" mass="54280">MSADVVIRVTMIGIVPGNRRPTTAMAWLLSIFILPVFGLLLFLMFGNFKLSNRRIKRQKEINARVLEATRHLEADDIVLDAPDWVRSAAELNRNLGALPLQGGNAVEFITDYAQSLERMTLEVHRARRYVHVQFYIVGQDPDYAGPFLDALEAAALRGVKVRFLLDHLGTLRVRGYRALVRRLNASGIQWRWMLPLSPFRRQWRRPDLRNHRKIVVVDGETAFTGSQNLIEPSYKRRSAKRVGREWVELTAQIRGPLVTSLDVVFATDWSQETDEDLLADLAHIEEAELEPPDAGEEIGQVVPSGPGFEAENNLRLFNTLIYSATERLSLTSPYFVPDDSLLYALTTAAQRGVDVELFVSEQGDQFVVQRAQQSYYLALLRAGVRIYQYPAPMVLHSKCFTVDDEVAVFGSSNMDMRSFSLNMEITVMLLGPEITGELSRVHDAYRAVSSELLLGQWTRRPRFARWIDNVCRLTSTLQ</sequence>
<dbReference type="SUPFAM" id="SSF56024">
    <property type="entry name" value="Phospholipase D/nuclease"/>
    <property type="match status" value="2"/>
</dbReference>
<evidence type="ECO:0000259" key="14">
    <source>
        <dbReference type="PROSITE" id="PS50035"/>
    </source>
</evidence>
<feature type="domain" description="PLD phosphodiesterase" evidence="14">
    <location>
        <begin position="206"/>
        <end position="233"/>
    </location>
</feature>
<dbReference type="InterPro" id="IPR025202">
    <property type="entry name" value="PLD-like_dom"/>
</dbReference>
<evidence type="ECO:0000256" key="4">
    <source>
        <dbReference type="ARBA" id="ARBA00022679"/>
    </source>
</evidence>
<name>A0A839QID4_9MICC</name>
<keyword evidence="7 13" id="KW-1133">Transmembrane helix</keyword>
<evidence type="ECO:0000256" key="6">
    <source>
        <dbReference type="ARBA" id="ARBA00022737"/>
    </source>
</evidence>
<evidence type="ECO:0000256" key="11">
    <source>
        <dbReference type="ARBA" id="ARBA00023264"/>
    </source>
</evidence>
<evidence type="ECO:0000256" key="2">
    <source>
        <dbReference type="ARBA" id="ARBA00022475"/>
    </source>
</evidence>
<evidence type="ECO:0000313" key="15">
    <source>
        <dbReference type="EMBL" id="MBB2994285.1"/>
    </source>
</evidence>
<dbReference type="InterPro" id="IPR022924">
    <property type="entry name" value="Cardiolipin_synthase"/>
</dbReference>
<dbReference type="GO" id="GO:0008808">
    <property type="term" value="F:cardiolipin synthase activity"/>
    <property type="evidence" value="ECO:0007669"/>
    <property type="project" value="UniProtKB-UniRule"/>
</dbReference>
<dbReference type="Gene3D" id="3.30.870.10">
    <property type="entry name" value="Endonuclease Chain A"/>
    <property type="match status" value="2"/>
</dbReference>
<reference evidence="15 16" key="1">
    <citation type="submission" date="2020-08" db="EMBL/GenBank/DDBJ databases">
        <title>Sequencing the genomes of 1000 actinobacteria strains.</title>
        <authorList>
            <person name="Klenk H.-P."/>
        </authorList>
    </citation>
    <scope>NUCLEOTIDE SEQUENCE [LARGE SCALE GENOMIC DNA]</scope>
    <source>
        <strain evidence="15 16">DSM 22826</strain>
    </source>
</reference>
<dbReference type="NCBIfam" id="TIGR04265">
    <property type="entry name" value="bac_cardiolipin"/>
    <property type="match status" value="1"/>
</dbReference>
<dbReference type="AlphaFoldDB" id="A0A839QID4"/>
<feature type="transmembrane region" description="Helical" evidence="13">
    <location>
        <begin position="25"/>
        <end position="48"/>
    </location>
</feature>
<keyword evidence="9 13" id="KW-0472">Membrane</keyword>
<evidence type="ECO:0000256" key="10">
    <source>
        <dbReference type="ARBA" id="ARBA00023209"/>
    </source>
</evidence>